<dbReference type="STRING" id="2094558.A0A314XPB3"/>
<dbReference type="InterPro" id="IPR050699">
    <property type="entry name" value="RNA-DNA_Helicase"/>
</dbReference>
<dbReference type="GO" id="GO:0055087">
    <property type="term" value="C:Ski complex"/>
    <property type="evidence" value="ECO:0007669"/>
    <property type="project" value="TreeGrafter"/>
</dbReference>
<dbReference type="Gene3D" id="1.10.3380.30">
    <property type="match status" value="2"/>
</dbReference>
<evidence type="ECO:0000256" key="8">
    <source>
        <dbReference type="SAM" id="MobiDB-lite"/>
    </source>
</evidence>
<dbReference type="PIRSF" id="PIRSF005198">
    <property type="entry name" value="Antiviral_helicase_SKI2"/>
    <property type="match status" value="1"/>
</dbReference>
<dbReference type="Pfam" id="PF13234">
    <property type="entry name" value="MTR4_beta-barrel"/>
    <property type="match status" value="1"/>
</dbReference>
<gene>
    <name evidence="11" type="ORF">Pyn_00422</name>
</gene>
<proteinExistence type="predicted"/>
<dbReference type="SMART" id="SM01142">
    <property type="entry name" value="DSHCT"/>
    <property type="match status" value="1"/>
</dbReference>
<feature type="domain" description="Helicase ATP-binding" evidence="9">
    <location>
        <begin position="381"/>
        <end position="519"/>
    </location>
</feature>
<dbReference type="Pfam" id="PF00271">
    <property type="entry name" value="Helicase_C"/>
    <property type="match status" value="1"/>
</dbReference>
<dbReference type="FunFam" id="1.10.3380.30:FF:000010">
    <property type="entry name" value="DExH-box ATP-dependent RNA helicase DExH11"/>
    <property type="match status" value="1"/>
</dbReference>
<keyword evidence="4" id="KW-0378">Hydrolase</keyword>
<dbReference type="InterPro" id="IPR014001">
    <property type="entry name" value="Helicase_ATP-bd"/>
</dbReference>
<evidence type="ECO:0000313" key="12">
    <source>
        <dbReference type="Proteomes" id="UP000250321"/>
    </source>
</evidence>
<evidence type="ECO:0000256" key="5">
    <source>
        <dbReference type="ARBA" id="ARBA00022806"/>
    </source>
</evidence>
<dbReference type="PROSITE" id="PS51194">
    <property type="entry name" value="HELICASE_CTER"/>
    <property type="match status" value="1"/>
</dbReference>
<dbReference type="Gene3D" id="3.40.50.300">
    <property type="entry name" value="P-loop containing nucleotide triphosphate hydrolases"/>
    <property type="match status" value="2"/>
</dbReference>
<keyword evidence="5 11" id="KW-0347">Helicase</keyword>
<evidence type="ECO:0000256" key="6">
    <source>
        <dbReference type="ARBA" id="ARBA00022840"/>
    </source>
</evidence>
<reference evidence="11 12" key="1">
    <citation type="submission" date="2018-02" db="EMBL/GenBank/DDBJ databases">
        <title>Draft genome of wild Prunus yedoensis var. nudiflora.</title>
        <authorList>
            <person name="Baek S."/>
            <person name="Kim J.-H."/>
            <person name="Choi K."/>
            <person name="Kim G.-B."/>
            <person name="Cho A."/>
            <person name="Jang H."/>
            <person name="Shin C.-H."/>
            <person name="Yu H.-J."/>
            <person name="Mun J.-H."/>
        </authorList>
    </citation>
    <scope>NUCLEOTIDE SEQUENCE [LARGE SCALE GENOMIC DNA]</scope>
    <source>
        <strain evidence="12">cv. Jeju island</strain>
        <tissue evidence="11">Leaf</tissue>
    </source>
</reference>
<dbReference type="FunFam" id="1.10.3380.30:FF:000001">
    <property type="entry name" value="Ski2 ATP-dependent RNA helicase"/>
    <property type="match status" value="1"/>
</dbReference>
<sequence>MDPIVAANGLSFRLGFSGHSGHLRLEPLSTDESSTPSIHSLISFWSVFFPTSSNSAANFLPLLGFDLPPAFARETPESIKEYIEEGHANVPLEPSLPRTVVVPTWELPFRRQNNGSAGGQWEPKSVQVDVSELTVGAQESGSLPRVAGPAKDYVRGSINNRPFRPGGLDDSQSLERVLPDGASNGEWVHELLIGGSAQAVPPSFKQGLDLGDLKAYPCSWNVYKDQSSLKSTSDDKDLQSELSVQFDDLFKKAWEEDVVEFEEMDKNNMFLLILVAFIIFWANVDAIHKGQLSGSESVKSEDEANEVDVARNSCEPELSVLDEILSVEAKSIFNETDDDGEKNPEAWAISGGTERIARIFMILFLTRHLIFLLNWINSRRSWKTVVAEYAFALASKHCTRAVYTAPIKTISNQKYRDFCGKFDVGLLTGDVSLRPEASCLIMTTEILRSMLYRGADIIRDIEWVIFDEVHYVNDVERGVVWEEVIIMLPRHINIVLLSATVPNKVEFADWIGRTKQKKIRVTGTTKRPVPLEHCLFYSGELYKICESESFIPQGFKAAKDAFKKKNMSAATGGSGSHAPASASHDGARTQKQSSNWGKQKKQSDASLWLSLINKLSKKSLLPVVIFCFSKNRCDKSADSMYGIDLTSSSEKSEIRVFCDKAFSRLKGSDRTLPQVVRVQNLLHRGIGVHHAGLLPIVKEVVEMLFCRGVIKVLFSTETFAMGVNAPARTVVFDTLRKFDGKEFRQLLPGEYTQMAGRAGRRGLDKIGTVIVMCRDEILEESDLKHVIVGSATRLESQFRLTYIMILHLLRVEELKVEDMLKRSFAEFHAQKKLPEQQQLLMRKLAQPTKTIECIKGEPAIEEYYDMYSEAETHDKEILEAVMQSSVAQKFLTAGRVVVMKSQSAQDHLLGVVVRAPSSSNKQYIVLVLKPELQTPLASGNLQDSKNTDFPQGYFMATKSKRAIEEDYFSGITSRKGSGVINIKLPHQGSAAGVRFEVREVDNKDFLCICNCKIKIDQVRLLEDDSSPAYSKTVQQLLDTKSNGNKYPPALDPIEDLKLRDVNLVEKYYKWTNLLQKMAMNKCHGCTKLEEHIKLAREIKRHKEEVNALKYEMSDEALQQMPDFQGRIDVLKEIGCIDADLVVQIKGRVACEMNSGEELICTECLFENQLDDLEPEEAVALMSAFVFQQKNTSKPSLTPKLSQAKQRLYNTAIRLGELQGHFKVQINPEEYARENLKFGLVEVVYEWAKGTPFADICELTDVPEGMIVRTIVRLDETCREFKNAASIMGNSALYKKMETASNAIKRDIVFAASLYVTGV</sequence>
<feature type="compositionally biased region" description="Low complexity" evidence="8">
    <location>
        <begin position="568"/>
        <end position="584"/>
    </location>
</feature>
<dbReference type="Proteomes" id="UP000250321">
    <property type="component" value="Unassembled WGS sequence"/>
</dbReference>
<dbReference type="PROSITE" id="PS51192">
    <property type="entry name" value="HELICASE_ATP_BIND_1"/>
    <property type="match status" value="1"/>
</dbReference>
<dbReference type="FunFam" id="3.40.50.300:FF:001047">
    <property type="entry name" value="DExH-box ATP-dependent RNA helicase DExH11"/>
    <property type="match status" value="1"/>
</dbReference>
<evidence type="ECO:0000256" key="3">
    <source>
        <dbReference type="ARBA" id="ARBA00022741"/>
    </source>
</evidence>
<dbReference type="InterPro" id="IPR027417">
    <property type="entry name" value="P-loop_NTPase"/>
</dbReference>
<comment type="subcellular location">
    <subcellularLocation>
        <location evidence="1">Cytoplasm</location>
    </subcellularLocation>
</comment>
<comment type="caution">
    <text evidence="11">The sequence shown here is derived from an EMBL/GenBank/DDBJ whole genome shotgun (WGS) entry which is preliminary data.</text>
</comment>
<evidence type="ECO:0000259" key="9">
    <source>
        <dbReference type="PROSITE" id="PS51192"/>
    </source>
</evidence>
<feature type="region of interest" description="Disordered" evidence="8">
    <location>
        <begin position="568"/>
        <end position="599"/>
    </location>
</feature>
<dbReference type="InterPro" id="IPR048392">
    <property type="entry name" value="MTR4-like_stalk"/>
</dbReference>
<keyword evidence="2" id="KW-0963">Cytoplasm</keyword>
<dbReference type="GO" id="GO:0003723">
    <property type="term" value="F:RNA binding"/>
    <property type="evidence" value="ECO:0007669"/>
    <property type="project" value="UniProtKB-KW"/>
</dbReference>
<evidence type="ECO:0000259" key="10">
    <source>
        <dbReference type="PROSITE" id="PS51194"/>
    </source>
</evidence>
<dbReference type="Pfam" id="PF21408">
    <property type="entry name" value="MTR4-like_stalk"/>
    <property type="match status" value="1"/>
</dbReference>
<organism evidence="11 12">
    <name type="scientific">Prunus yedoensis var. nudiflora</name>
    <dbReference type="NCBI Taxonomy" id="2094558"/>
    <lineage>
        <taxon>Eukaryota</taxon>
        <taxon>Viridiplantae</taxon>
        <taxon>Streptophyta</taxon>
        <taxon>Embryophyta</taxon>
        <taxon>Tracheophyta</taxon>
        <taxon>Spermatophyta</taxon>
        <taxon>Magnoliopsida</taxon>
        <taxon>eudicotyledons</taxon>
        <taxon>Gunneridae</taxon>
        <taxon>Pentapetalae</taxon>
        <taxon>rosids</taxon>
        <taxon>fabids</taxon>
        <taxon>Rosales</taxon>
        <taxon>Rosaceae</taxon>
        <taxon>Amygdaloideae</taxon>
        <taxon>Amygdaleae</taxon>
        <taxon>Prunus</taxon>
    </lineage>
</organism>
<feature type="domain" description="Helicase C-terminal" evidence="10">
    <location>
        <begin position="611"/>
        <end position="809"/>
    </location>
</feature>
<protein>
    <submittedName>
        <fullName evidence="11">DExH-box ATP-dependent RNA helicase DExH11 isoform X2</fullName>
    </submittedName>
</protein>
<dbReference type="GO" id="GO:0070478">
    <property type="term" value="P:nuclear-transcribed mRNA catabolic process, 3'-5' exonucleolytic nonsense-mediated decay"/>
    <property type="evidence" value="ECO:0007669"/>
    <property type="project" value="TreeGrafter"/>
</dbReference>
<dbReference type="InterPro" id="IPR012961">
    <property type="entry name" value="Ski2/MTR4_C"/>
</dbReference>
<dbReference type="SMART" id="SM00490">
    <property type="entry name" value="HELICc"/>
    <property type="match status" value="1"/>
</dbReference>
<dbReference type="Pfam" id="PF17911">
    <property type="entry name" value="Ski2_N"/>
    <property type="match status" value="1"/>
</dbReference>
<evidence type="ECO:0000256" key="1">
    <source>
        <dbReference type="ARBA" id="ARBA00004496"/>
    </source>
</evidence>
<dbReference type="InterPro" id="IPR016438">
    <property type="entry name" value="SKI2-like"/>
</dbReference>
<dbReference type="SMART" id="SM00487">
    <property type="entry name" value="DEXDc"/>
    <property type="match status" value="1"/>
</dbReference>
<keyword evidence="6" id="KW-0067">ATP-binding</keyword>
<dbReference type="OrthoDB" id="64767at2759"/>
<dbReference type="Pfam" id="PF08148">
    <property type="entry name" value="DSHCT"/>
    <property type="match status" value="1"/>
</dbReference>
<dbReference type="GO" id="GO:0003724">
    <property type="term" value="F:RNA helicase activity"/>
    <property type="evidence" value="ECO:0007669"/>
    <property type="project" value="InterPro"/>
</dbReference>
<dbReference type="InterPro" id="IPR025696">
    <property type="entry name" value="Beta-barrel_MTR4"/>
</dbReference>
<dbReference type="InterPro" id="IPR001650">
    <property type="entry name" value="Helicase_C-like"/>
</dbReference>
<name>A0A314XPB3_PRUYE</name>
<dbReference type="GO" id="GO:0016787">
    <property type="term" value="F:hydrolase activity"/>
    <property type="evidence" value="ECO:0007669"/>
    <property type="project" value="UniProtKB-KW"/>
</dbReference>
<dbReference type="SUPFAM" id="SSF52540">
    <property type="entry name" value="P-loop containing nucleoside triphosphate hydrolases"/>
    <property type="match status" value="2"/>
</dbReference>
<evidence type="ECO:0000256" key="7">
    <source>
        <dbReference type="ARBA" id="ARBA00022884"/>
    </source>
</evidence>
<dbReference type="GO" id="GO:0005524">
    <property type="term" value="F:ATP binding"/>
    <property type="evidence" value="ECO:0007669"/>
    <property type="project" value="UniProtKB-KW"/>
</dbReference>
<dbReference type="InterPro" id="IPR011545">
    <property type="entry name" value="DEAD/DEAH_box_helicase_dom"/>
</dbReference>
<dbReference type="InterPro" id="IPR040801">
    <property type="entry name" value="Ski2_N"/>
</dbReference>
<accession>A0A314XPB3</accession>
<dbReference type="Pfam" id="PF00270">
    <property type="entry name" value="DEAD"/>
    <property type="match status" value="1"/>
</dbReference>
<dbReference type="CDD" id="cd18795">
    <property type="entry name" value="SF2_C_Ski2"/>
    <property type="match status" value="1"/>
</dbReference>
<dbReference type="PANTHER" id="PTHR12131">
    <property type="entry name" value="ATP-DEPENDENT RNA AND DNA HELICASE"/>
    <property type="match status" value="1"/>
</dbReference>
<evidence type="ECO:0000256" key="2">
    <source>
        <dbReference type="ARBA" id="ARBA00022490"/>
    </source>
</evidence>
<keyword evidence="12" id="KW-1185">Reference proteome</keyword>
<keyword evidence="3" id="KW-0547">Nucleotide-binding</keyword>
<evidence type="ECO:0000313" key="11">
    <source>
        <dbReference type="EMBL" id="PQP94329.1"/>
    </source>
</evidence>
<evidence type="ECO:0000256" key="4">
    <source>
        <dbReference type="ARBA" id="ARBA00022801"/>
    </source>
</evidence>
<dbReference type="EMBL" id="PJQY01002352">
    <property type="protein sequence ID" value="PQP94329.1"/>
    <property type="molecule type" value="Genomic_DNA"/>
</dbReference>
<dbReference type="PANTHER" id="PTHR12131:SF24">
    <property type="entry name" value="DEXH-BOX ATP-DEPENDENT RNA HELICASE DEXH11"/>
    <property type="match status" value="1"/>
</dbReference>
<keyword evidence="7" id="KW-0694">RNA-binding</keyword>